<evidence type="ECO:0000313" key="2">
    <source>
        <dbReference type="Proteomes" id="UP000541810"/>
    </source>
</evidence>
<evidence type="ECO:0000313" key="1">
    <source>
        <dbReference type="EMBL" id="MBB6429516.1"/>
    </source>
</evidence>
<organism evidence="1 2">
    <name type="scientific">Algisphaera agarilytica</name>
    <dbReference type="NCBI Taxonomy" id="1385975"/>
    <lineage>
        <taxon>Bacteria</taxon>
        <taxon>Pseudomonadati</taxon>
        <taxon>Planctomycetota</taxon>
        <taxon>Phycisphaerae</taxon>
        <taxon>Phycisphaerales</taxon>
        <taxon>Phycisphaeraceae</taxon>
        <taxon>Algisphaera</taxon>
    </lineage>
</organism>
<comment type="caution">
    <text evidence="1">The sequence shown here is derived from an EMBL/GenBank/DDBJ whole genome shotgun (WGS) entry which is preliminary data.</text>
</comment>
<gene>
    <name evidence="1" type="ORF">HNQ40_001322</name>
</gene>
<keyword evidence="2" id="KW-1185">Reference proteome</keyword>
<dbReference type="PANTHER" id="PTHR43737:SF1">
    <property type="entry name" value="DUF1501 DOMAIN-CONTAINING PROTEIN"/>
    <property type="match status" value="1"/>
</dbReference>
<name>A0A7X0H7G1_9BACT</name>
<dbReference type="EMBL" id="JACHGY010000001">
    <property type="protein sequence ID" value="MBB6429516.1"/>
    <property type="molecule type" value="Genomic_DNA"/>
</dbReference>
<dbReference type="AlphaFoldDB" id="A0A7X0H7G1"/>
<proteinExistence type="predicted"/>
<sequence length="455" mass="51011">MQLHRYAWANIAVDANDQLRQRMAWALIQTLVINDSEDGSGITASRGYYNFMIDRAFGNYRDLLADVTFSHPMGKYLTYIDNRKADEVAGTSPDENYAREIMQLFSIGLFELNMDGTQKLDSNGDPIPTYTNDEIQQFARVFTGLRRSSIGETNLIRESNPMRMDVGRHEFGSKQLLDYPGAANNGFIPARPVEEETEANGLADVNFAIDNVFNHPNVPPFISRQLIQRMVTSNPTPAYVERVSNVFADNGSGVRGDLGAVVKAILLDPEARDRTYSSNPYFGKIVEPYLVKWALYRVLDRRDKPSEQIGLRVDQNQNSVFNDYKQSYLTSPTVFNFYLPDFTVVNSGLDKRGLDIPEAQIIEDISIFSVINNLLSSHIDETGDKEASVYAPLQAVADDPSALVDEVSDLLMYGTLSPEAKAIIVNTISTESNNLNRVRTAIWLTITTPEFQVIN</sequence>
<dbReference type="Pfam" id="PF08811">
    <property type="entry name" value="DUF1800"/>
    <property type="match status" value="1"/>
</dbReference>
<dbReference type="PANTHER" id="PTHR43737">
    <property type="entry name" value="BLL7424 PROTEIN"/>
    <property type="match status" value="1"/>
</dbReference>
<accession>A0A7X0H7G1</accession>
<reference evidence="1 2" key="1">
    <citation type="submission" date="2020-08" db="EMBL/GenBank/DDBJ databases">
        <title>Genomic Encyclopedia of Type Strains, Phase IV (KMG-IV): sequencing the most valuable type-strain genomes for metagenomic binning, comparative biology and taxonomic classification.</title>
        <authorList>
            <person name="Goeker M."/>
        </authorList>
    </citation>
    <scope>NUCLEOTIDE SEQUENCE [LARGE SCALE GENOMIC DNA]</scope>
    <source>
        <strain evidence="1 2">DSM 103725</strain>
    </source>
</reference>
<protein>
    <submittedName>
        <fullName evidence="1">Uncharacterized protein (DUF1800 family)</fullName>
    </submittedName>
</protein>
<dbReference type="Proteomes" id="UP000541810">
    <property type="component" value="Unassembled WGS sequence"/>
</dbReference>
<dbReference type="InterPro" id="IPR014917">
    <property type="entry name" value="DUF1800"/>
</dbReference>